<dbReference type="PROSITE" id="PS51405">
    <property type="entry name" value="HEME_HALOPEROXIDASE"/>
    <property type="match status" value="1"/>
</dbReference>
<comment type="cofactor">
    <cofactor evidence="1">
        <name>heme b</name>
        <dbReference type="ChEBI" id="CHEBI:60344"/>
    </cofactor>
</comment>
<evidence type="ECO:0000256" key="6">
    <source>
        <dbReference type="ARBA" id="ARBA00023004"/>
    </source>
</evidence>
<evidence type="ECO:0000313" key="9">
    <source>
        <dbReference type="EMBL" id="KAK0475486.1"/>
    </source>
</evidence>
<dbReference type="InterPro" id="IPR000028">
    <property type="entry name" value="Chloroperoxidase"/>
</dbReference>
<dbReference type="PANTHER" id="PTHR33577:SF9">
    <property type="entry name" value="PEROXIDASE STCC"/>
    <property type="match status" value="1"/>
</dbReference>
<organism evidence="9 10">
    <name type="scientific">Armillaria novae-zelandiae</name>
    <dbReference type="NCBI Taxonomy" id="153914"/>
    <lineage>
        <taxon>Eukaryota</taxon>
        <taxon>Fungi</taxon>
        <taxon>Dikarya</taxon>
        <taxon>Basidiomycota</taxon>
        <taxon>Agaricomycotina</taxon>
        <taxon>Agaricomycetes</taxon>
        <taxon>Agaricomycetidae</taxon>
        <taxon>Agaricales</taxon>
        <taxon>Marasmiineae</taxon>
        <taxon>Physalacriaceae</taxon>
        <taxon>Armillaria</taxon>
    </lineage>
</organism>
<evidence type="ECO:0000256" key="2">
    <source>
        <dbReference type="ARBA" id="ARBA00022559"/>
    </source>
</evidence>
<dbReference type="GO" id="GO:0046872">
    <property type="term" value="F:metal ion binding"/>
    <property type="evidence" value="ECO:0007669"/>
    <property type="project" value="UniProtKB-KW"/>
</dbReference>
<comment type="caution">
    <text evidence="9">The sequence shown here is derived from an EMBL/GenBank/DDBJ whole genome shotgun (WGS) entry which is preliminary data.</text>
</comment>
<keyword evidence="6" id="KW-0408">Iron</keyword>
<evidence type="ECO:0000256" key="3">
    <source>
        <dbReference type="ARBA" id="ARBA00022617"/>
    </source>
</evidence>
<accession>A0AA39P0W6</accession>
<sequence>MLFRHCNGCIEHDASLSRSDSLLGNNLHFNETIYTTLTQSNLGLDYFDATSAGKVQKKRLADDTLANPRIINTAKVFTVRTGESALYLSVMGNPVTGVVPKKFVDIFFRQERMPIEEGWIKPSTLITVETLFPIAAIITKASQ</sequence>
<keyword evidence="3" id="KW-0349">Heme</keyword>
<keyword evidence="2" id="KW-0575">Peroxidase</keyword>
<keyword evidence="5" id="KW-0560">Oxidoreductase</keyword>
<evidence type="ECO:0000259" key="8">
    <source>
        <dbReference type="PROSITE" id="PS51405"/>
    </source>
</evidence>
<protein>
    <recommendedName>
        <fullName evidence="8">Heme haloperoxidase family profile domain-containing protein</fullName>
    </recommendedName>
</protein>
<dbReference type="EMBL" id="JAUEPR010000023">
    <property type="protein sequence ID" value="KAK0475486.1"/>
    <property type="molecule type" value="Genomic_DNA"/>
</dbReference>
<dbReference type="PANTHER" id="PTHR33577">
    <property type="entry name" value="STERIGMATOCYSTIN BIOSYNTHESIS PEROXIDASE STCC-RELATED"/>
    <property type="match status" value="1"/>
</dbReference>
<reference evidence="9" key="1">
    <citation type="submission" date="2023-06" db="EMBL/GenBank/DDBJ databases">
        <authorList>
            <consortium name="Lawrence Berkeley National Laboratory"/>
            <person name="Ahrendt S."/>
            <person name="Sahu N."/>
            <person name="Indic B."/>
            <person name="Wong-Bajracharya J."/>
            <person name="Merenyi Z."/>
            <person name="Ke H.-M."/>
            <person name="Monk M."/>
            <person name="Kocsube S."/>
            <person name="Drula E."/>
            <person name="Lipzen A."/>
            <person name="Balint B."/>
            <person name="Henrissat B."/>
            <person name="Andreopoulos B."/>
            <person name="Martin F.M."/>
            <person name="Harder C.B."/>
            <person name="Rigling D."/>
            <person name="Ford K.L."/>
            <person name="Foster G.D."/>
            <person name="Pangilinan J."/>
            <person name="Papanicolaou A."/>
            <person name="Barry K."/>
            <person name="LaButti K."/>
            <person name="Viragh M."/>
            <person name="Koriabine M."/>
            <person name="Yan M."/>
            <person name="Riley R."/>
            <person name="Champramary S."/>
            <person name="Plett K.L."/>
            <person name="Tsai I.J."/>
            <person name="Slot J."/>
            <person name="Sipos G."/>
            <person name="Plett J."/>
            <person name="Nagy L.G."/>
            <person name="Grigoriev I.V."/>
        </authorList>
    </citation>
    <scope>NUCLEOTIDE SEQUENCE</scope>
    <source>
        <strain evidence="9">ICMP 16352</strain>
    </source>
</reference>
<proteinExistence type="inferred from homology"/>
<feature type="domain" description="Heme haloperoxidase family profile" evidence="8">
    <location>
        <begin position="1"/>
        <end position="136"/>
    </location>
</feature>
<dbReference type="GO" id="GO:0004601">
    <property type="term" value="F:peroxidase activity"/>
    <property type="evidence" value="ECO:0007669"/>
    <property type="project" value="UniProtKB-KW"/>
</dbReference>
<dbReference type="InterPro" id="IPR036851">
    <property type="entry name" value="Chloroperoxidase-like_sf"/>
</dbReference>
<name>A0AA39P0W6_9AGAR</name>
<dbReference type="Proteomes" id="UP001175227">
    <property type="component" value="Unassembled WGS sequence"/>
</dbReference>
<dbReference type="Pfam" id="PF01328">
    <property type="entry name" value="Peroxidase_2"/>
    <property type="match status" value="1"/>
</dbReference>
<dbReference type="Gene3D" id="1.10.489.10">
    <property type="entry name" value="Chloroperoxidase-like"/>
    <property type="match status" value="1"/>
</dbReference>
<keyword evidence="10" id="KW-1185">Reference proteome</keyword>
<dbReference type="AlphaFoldDB" id="A0AA39P0W6"/>
<comment type="similarity">
    <text evidence="7">Belongs to the chloroperoxidase family.</text>
</comment>
<gene>
    <name evidence="9" type="ORF">IW261DRAFT_1567884</name>
</gene>
<evidence type="ECO:0000313" key="10">
    <source>
        <dbReference type="Proteomes" id="UP001175227"/>
    </source>
</evidence>
<evidence type="ECO:0000256" key="7">
    <source>
        <dbReference type="ARBA" id="ARBA00025795"/>
    </source>
</evidence>
<evidence type="ECO:0000256" key="5">
    <source>
        <dbReference type="ARBA" id="ARBA00023002"/>
    </source>
</evidence>
<keyword evidence="4" id="KW-0479">Metal-binding</keyword>
<evidence type="ECO:0000256" key="1">
    <source>
        <dbReference type="ARBA" id="ARBA00001970"/>
    </source>
</evidence>
<evidence type="ECO:0000256" key="4">
    <source>
        <dbReference type="ARBA" id="ARBA00022723"/>
    </source>
</evidence>